<reference evidence="2 3" key="1">
    <citation type="submission" date="2020-02" db="EMBL/GenBank/DDBJ databases">
        <authorList>
            <person name="Kim M.K."/>
        </authorList>
    </citation>
    <scope>NUCLEOTIDE SEQUENCE [LARGE SCALE GENOMIC DNA]</scope>
    <source>
        <strain evidence="2 3">17J57-3</strain>
    </source>
</reference>
<dbReference type="AlphaFoldDB" id="A0A6B3SVJ6"/>
<sequence length="317" mass="34135">MNRTATFVALAFLVPALAEASCGSAFCTVNTNWTAESASVDAGSSFDLRYEFIKQDQPRTGTDDIAVGQVPRHHDEVRTYNRNLVASFSHTFSSGWGLSIVAPLTDRDHLHIHNHHGAQLSEQWQYQELGDVRVTGRYQLPLAGDAANPSTAGLLFGVKLPTGSTSVTNAAGSVAERSLQPGTGTTDLLLGAYYHQRLPASDISWFAQAQVQQAIAEHAGYKPGGQLTADLGVRKNLTEKLGGLVQLNMVVKRRDSGAEAEPEDSGSRSLFVSPGLAYTLSDNMQVYGFIQQPLYQNVNGVQLTARRAATIGISGRF</sequence>
<dbReference type="SUPFAM" id="SSF56935">
    <property type="entry name" value="Porins"/>
    <property type="match status" value="1"/>
</dbReference>
<organism evidence="2 3">
    <name type="scientific">Noviherbaspirillum galbum</name>
    <dbReference type="NCBI Taxonomy" id="2709383"/>
    <lineage>
        <taxon>Bacteria</taxon>
        <taxon>Pseudomonadati</taxon>
        <taxon>Pseudomonadota</taxon>
        <taxon>Betaproteobacteria</taxon>
        <taxon>Burkholderiales</taxon>
        <taxon>Oxalobacteraceae</taxon>
        <taxon>Noviherbaspirillum</taxon>
    </lineage>
</organism>
<gene>
    <name evidence="2" type="ORF">G3574_15030</name>
</gene>
<dbReference type="EMBL" id="JAAIVB010000048">
    <property type="protein sequence ID" value="NEX62402.1"/>
    <property type="molecule type" value="Genomic_DNA"/>
</dbReference>
<name>A0A6B3SVJ6_9BURK</name>
<keyword evidence="3" id="KW-1185">Reference proteome</keyword>
<accession>A0A6B3SVJ6</accession>
<comment type="caution">
    <text evidence="2">The sequence shown here is derived from an EMBL/GenBank/DDBJ whole genome shotgun (WGS) entry which is preliminary data.</text>
</comment>
<protein>
    <submittedName>
        <fullName evidence="2">Transporter</fullName>
    </submittedName>
</protein>
<evidence type="ECO:0000256" key="1">
    <source>
        <dbReference type="SAM" id="SignalP"/>
    </source>
</evidence>
<dbReference type="Proteomes" id="UP000482155">
    <property type="component" value="Unassembled WGS sequence"/>
</dbReference>
<dbReference type="Pfam" id="PF13557">
    <property type="entry name" value="Phenol_MetA_deg"/>
    <property type="match status" value="1"/>
</dbReference>
<evidence type="ECO:0000313" key="3">
    <source>
        <dbReference type="Proteomes" id="UP000482155"/>
    </source>
</evidence>
<feature type="chain" id="PRO_5025538276" evidence="1">
    <location>
        <begin position="21"/>
        <end position="317"/>
    </location>
</feature>
<keyword evidence="1" id="KW-0732">Signal</keyword>
<dbReference type="InterPro" id="IPR025737">
    <property type="entry name" value="FApF"/>
</dbReference>
<evidence type="ECO:0000313" key="2">
    <source>
        <dbReference type="EMBL" id="NEX62402.1"/>
    </source>
</evidence>
<feature type="signal peptide" evidence="1">
    <location>
        <begin position="1"/>
        <end position="20"/>
    </location>
</feature>
<dbReference type="RefSeq" id="WP_163964610.1">
    <property type="nucleotide sequence ID" value="NZ_JAAIVB010000048.1"/>
</dbReference>
<proteinExistence type="predicted"/>